<keyword evidence="4" id="KW-1003">Cell membrane</keyword>
<evidence type="ECO:0000256" key="7">
    <source>
        <dbReference type="ARBA" id="ARBA00022974"/>
    </source>
</evidence>
<evidence type="ECO:0000256" key="8">
    <source>
        <dbReference type="ARBA" id="ARBA00023136"/>
    </source>
</evidence>
<comment type="caution">
    <text evidence="16">The sequence shown here is derived from an EMBL/GenBank/DDBJ whole genome shotgun (WGS) entry which is preliminary data.</text>
</comment>
<dbReference type="EMBL" id="JAACNH010000003">
    <property type="protein sequence ID" value="KAG8448312.1"/>
    <property type="molecule type" value="Genomic_DNA"/>
</dbReference>
<dbReference type="Proteomes" id="UP000812440">
    <property type="component" value="Chromosome 8_10"/>
</dbReference>
<accession>A0A8T2JVE2</accession>
<evidence type="ECO:0000256" key="6">
    <source>
        <dbReference type="ARBA" id="ARBA00022729"/>
    </source>
</evidence>
<dbReference type="GO" id="GO:0090263">
    <property type="term" value="P:positive regulation of canonical Wnt signaling pathway"/>
    <property type="evidence" value="ECO:0007669"/>
    <property type="project" value="TreeGrafter"/>
</dbReference>
<evidence type="ECO:0000256" key="14">
    <source>
        <dbReference type="RuleBase" id="RU003519"/>
    </source>
</evidence>
<evidence type="ECO:0000256" key="9">
    <source>
        <dbReference type="ARBA" id="ARBA00023157"/>
    </source>
</evidence>
<keyword evidence="7 14" id="KW-0654">Proteoglycan</keyword>
<dbReference type="PANTHER" id="PTHR10822:SF4">
    <property type="entry name" value="GLYPICAN-3"/>
    <property type="match status" value="1"/>
</dbReference>
<keyword evidence="12 14" id="KW-0449">Lipoprotein</keyword>
<dbReference type="GO" id="GO:0016477">
    <property type="term" value="P:cell migration"/>
    <property type="evidence" value="ECO:0007669"/>
    <property type="project" value="TreeGrafter"/>
</dbReference>
<comment type="function">
    <text evidence="14">Cell surface proteoglycan.</text>
</comment>
<feature type="signal peptide" evidence="15">
    <location>
        <begin position="1"/>
        <end position="18"/>
    </location>
</feature>
<evidence type="ECO:0000313" key="17">
    <source>
        <dbReference type="Proteomes" id="UP000812440"/>
    </source>
</evidence>
<evidence type="ECO:0000256" key="5">
    <source>
        <dbReference type="ARBA" id="ARBA00022622"/>
    </source>
</evidence>
<evidence type="ECO:0000256" key="15">
    <source>
        <dbReference type="SAM" id="SignalP"/>
    </source>
</evidence>
<feature type="chain" id="PRO_5035726888" description="Glypican-3" evidence="15">
    <location>
        <begin position="19"/>
        <end position="336"/>
    </location>
</feature>
<evidence type="ECO:0000256" key="10">
    <source>
        <dbReference type="ARBA" id="ARBA00023180"/>
    </source>
</evidence>
<keyword evidence="11 14" id="KW-0357">Heparan sulfate</keyword>
<evidence type="ECO:0000256" key="11">
    <source>
        <dbReference type="ARBA" id="ARBA00023207"/>
    </source>
</evidence>
<dbReference type="GO" id="GO:0005886">
    <property type="term" value="C:plasma membrane"/>
    <property type="evidence" value="ECO:0007669"/>
    <property type="project" value="UniProtKB-SubCell"/>
</dbReference>
<proteinExistence type="inferred from homology"/>
<comment type="similarity">
    <text evidence="2 13">Belongs to the glypican family.</text>
</comment>
<dbReference type="GO" id="GO:0009986">
    <property type="term" value="C:cell surface"/>
    <property type="evidence" value="ECO:0007669"/>
    <property type="project" value="TreeGrafter"/>
</dbReference>
<keyword evidence="10" id="KW-0325">Glycoprotein</keyword>
<keyword evidence="8 14" id="KW-0472">Membrane</keyword>
<dbReference type="AlphaFoldDB" id="A0A8T2JVE2"/>
<evidence type="ECO:0000256" key="3">
    <source>
        <dbReference type="ARBA" id="ARBA00014712"/>
    </source>
</evidence>
<evidence type="ECO:0000256" key="13">
    <source>
        <dbReference type="RuleBase" id="RU003518"/>
    </source>
</evidence>
<keyword evidence="9" id="KW-1015">Disulfide bond</keyword>
<dbReference type="OrthoDB" id="6380619at2759"/>
<dbReference type="PANTHER" id="PTHR10822">
    <property type="entry name" value="GLYPICAN"/>
    <property type="match status" value="1"/>
</dbReference>
<comment type="subcellular location">
    <subcellularLocation>
        <location evidence="1">Cell membrane</location>
        <topology evidence="1">Lipid-anchor</topology>
        <topology evidence="1">GPI-anchor</topology>
        <orientation evidence="1">Extracellular side</orientation>
    </subcellularLocation>
</comment>
<evidence type="ECO:0000256" key="2">
    <source>
        <dbReference type="ARBA" id="ARBA00010260"/>
    </source>
</evidence>
<dbReference type="Pfam" id="PF01153">
    <property type="entry name" value="Glypican"/>
    <property type="match status" value="1"/>
</dbReference>
<reference evidence="16" key="1">
    <citation type="thesis" date="2020" institute="ProQuest LLC" country="789 East Eisenhower Parkway, Ann Arbor, MI, USA">
        <title>Comparative Genomics and Chromosome Evolution.</title>
        <authorList>
            <person name="Mudd A.B."/>
        </authorList>
    </citation>
    <scope>NUCLEOTIDE SEQUENCE</scope>
    <source>
        <strain evidence="16">Female2</strain>
        <tissue evidence="16">Blood</tissue>
    </source>
</reference>
<feature type="non-terminal residue" evidence="16">
    <location>
        <position position="336"/>
    </location>
</feature>
<evidence type="ECO:0000313" key="16">
    <source>
        <dbReference type="EMBL" id="KAG8448312.1"/>
    </source>
</evidence>
<sequence>MAPWPFLLSLLTAGLVAAATKGQLSCKEIRTSFNSLQPGVRWVPESPVSGTDLQVCTTKTLTCCTRRMEERYQIVSRLNMEQLLQSASSKLKFLIIQHAAIFQEAFEMVIRHARNYTNTMFKNHYQNISSRAMKFVGELFTDISLYLLGSDINVNDMVNEFFDSLFPVLYSHYINPGVSETLENGECLRLARRDTSAFGHYPKTIMTQVSKSLQASRAFLQALNLGIEVINTTDYLKINKDCARTLTKMWYCSNCQGLLKARPCAGYCGLTMRGCLTGLAEIDTQWNEYILSIEKLTKEMQGIYDLENVLLSLFSLIRQAMAQIEKSSGKLNTAVS</sequence>
<evidence type="ECO:0000256" key="1">
    <source>
        <dbReference type="ARBA" id="ARBA00004471"/>
    </source>
</evidence>
<keyword evidence="5 14" id="KW-0336">GPI-anchor</keyword>
<evidence type="ECO:0000256" key="4">
    <source>
        <dbReference type="ARBA" id="ARBA00022475"/>
    </source>
</evidence>
<dbReference type="GO" id="GO:0005576">
    <property type="term" value="C:extracellular region"/>
    <property type="evidence" value="ECO:0007669"/>
    <property type="project" value="TreeGrafter"/>
</dbReference>
<dbReference type="GO" id="GO:0098552">
    <property type="term" value="C:side of membrane"/>
    <property type="evidence" value="ECO:0007669"/>
    <property type="project" value="UniProtKB-KW"/>
</dbReference>
<keyword evidence="6 15" id="KW-0732">Signal</keyword>
<dbReference type="InterPro" id="IPR001863">
    <property type="entry name" value="Glypican"/>
</dbReference>
<keyword evidence="17" id="KW-1185">Reference proteome</keyword>
<evidence type="ECO:0000256" key="12">
    <source>
        <dbReference type="ARBA" id="ARBA00023288"/>
    </source>
</evidence>
<dbReference type="GO" id="GO:1905475">
    <property type="term" value="P:regulation of protein localization to membrane"/>
    <property type="evidence" value="ECO:0007669"/>
    <property type="project" value="TreeGrafter"/>
</dbReference>
<organism evidence="16 17">
    <name type="scientific">Hymenochirus boettgeri</name>
    <name type="common">Congo dwarf clawed frog</name>
    <dbReference type="NCBI Taxonomy" id="247094"/>
    <lineage>
        <taxon>Eukaryota</taxon>
        <taxon>Metazoa</taxon>
        <taxon>Chordata</taxon>
        <taxon>Craniata</taxon>
        <taxon>Vertebrata</taxon>
        <taxon>Euteleostomi</taxon>
        <taxon>Amphibia</taxon>
        <taxon>Batrachia</taxon>
        <taxon>Anura</taxon>
        <taxon>Pipoidea</taxon>
        <taxon>Pipidae</taxon>
        <taxon>Pipinae</taxon>
        <taxon>Hymenochirus</taxon>
    </lineage>
</organism>
<gene>
    <name evidence="16" type="ORF">GDO86_015414</name>
</gene>
<protein>
    <recommendedName>
        <fullName evidence="3">Glypican-3</fullName>
    </recommendedName>
</protein>
<name>A0A8T2JVE2_9PIPI</name>